<proteinExistence type="predicted"/>
<reference evidence="1" key="1">
    <citation type="submission" date="2020-11" db="EMBL/GenBank/DDBJ databases">
        <title>Adaptations for nitrogen fixation in a non-lichenized fungal sporocarp promotes dispersal by wood-feeding termites.</title>
        <authorList>
            <consortium name="DOE Joint Genome Institute"/>
            <person name="Koch R.A."/>
            <person name="Yoon G."/>
            <person name="Arayal U."/>
            <person name="Lail K."/>
            <person name="Amirebrahimi M."/>
            <person name="Labutti K."/>
            <person name="Lipzen A."/>
            <person name="Riley R."/>
            <person name="Barry K."/>
            <person name="Henrissat B."/>
            <person name="Grigoriev I.V."/>
            <person name="Herr J.R."/>
            <person name="Aime M.C."/>
        </authorList>
    </citation>
    <scope>NUCLEOTIDE SEQUENCE</scope>
    <source>
        <strain evidence="1">MCA 3950</strain>
    </source>
</reference>
<dbReference type="EMBL" id="MU250535">
    <property type="protein sequence ID" value="KAG7446014.1"/>
    <property type="molecule type" value="Genomic_DNA"/>
</dbReference>
<sequence length="206" mass="22930">MSCATIEILWGGRLLSLNEVVHGPTGAANRKAGAVPPCRSLSHLCPWIYCVARKISPGITGKIDMSIRVSRPFPRSVRSKPLISPYDMVRGPPGPTRNPFDAKFRLHLDKPLIPLPRQNPRFQIPSSNDGYEFKHIPWRIANHRASSALSDLCCPSSPFHSVAKRRLHLSSVWPYARVKICSQFLLRVSRSHGSAQQVTKPIIPSS</sequence>
<dbReference type="GeneID" id="66102150"/>
<gene>
    <name evidence="1" type="ORF">BT62DRAFT_148288</name>
</gene>
<dbReference type="Proteomes" id="UP000812287">
    <property type="component" value="Unassembled WGS sequence"/>
</dbReference>
<protein>
    <submittedName>
        <fullName evidence="1">Uncharacterized protein</fullName>
    </submittedName>
</protein>
<comment type="caution">
    <text evidence="1">The sequence shown here is derived from an EMBL/GenBank/DDBJ whole genome shotgun (WGS) entry which is preliminary data.</text>
</comment>
<keyword evidence="2" id="KW-1185">Reference proteome</keyword>
<dbReference type="AlphaFoldDB" id="A0A9P8AS78"/>
<evidence type="ECO:0000313" key="1">
    <source>
        <dbReference type="EMBL" id="KAG7446014.1"/>
    </source>
</evidence>
<organism evidence="1 2">
    <name type="scientific">Guyanagaster necrorhizus</name>
    <dbReference type="NCBI Taxonomy" id="856835"/>
    <lineage>
        <taxon>Eukaryota</taxon>
        <taxon>Fungi</taxon>
        <taxon>Dikarya</taxon>
        <taxon>Basidiomycota</taxon>
        <taxon>Agaricomycotina</taxon>
        <taxon>Agaricomycetes</taxon>
        <taxon>Agaricomycetidae</taxon>
        <taxon>Agaricales</taxon>
        <taxon>Marasmiineae</taxon>
        <taxon>Physalacriaceae</taxon>
        <taxon>Guyanagaster</taxon>
    </lineage>
</organism>
<dbReference type="RefSeq" id="XP_043039514.1">
    <property type="nucleotide sequence ID" value="XM_043179855.1"/>
</dbReference>
<accession>A0A9P8AS78</accession>
<evidence type="ECO:0000313" key="2">
    <source>
        <dbReference type="Proteomes" id="UP000812287"/>
    </source>
</evidence>
<name>A0A9P8AS78_9AGAR</name>